<comment type="subcellular location">
    <subcellularLocation>
        <location evidence="5">Periplasm</location>
    </subcellularLocation>
</comment>
<evidence type="ECO:0000256" key="1">
    <source>
        <dbReference type="ARBA" id="ARBA00005791"/>
    </source>
</evidence>
<dbReference type="InterPro" id="IPR050824">
    <property type="entry name" value="Thiol_disulfide_DsbA"/>
</dbReference>
<evidence type="ECO:0000256" key="6">
    <source>
        <dbReference type="PIRSR" id="PIRSR001488-1"/>
    </source>
</evidence>
<dbReference type="CDD" id="cd03019">
    <property type="entry name" value="DsbA_DsbA"/>
    <property type="match status" value="1"/>
</dbReference>
<keyword evidence="4" id="KW-0676">Redox-active center</keyword>
<dbReference type="InterPro" id="IPR036249">
    <property type="entry name" value="Thioredoxin-like_sf"/>
</dbReference>
<keyword evidence="5" id="KW-0574">Periplasm</keyword>
<evidence type="ECO:0000256" key="3">
    <source>
        <dbReference type="ARBA" id="ARBA00023157"/>
    </source>
</evidence>
<dbReference type="GO" id="GO:0016491">
    <property type="term" value="F:oxidoreductase activity"/>
    <property type="evidence" value="ECO:0007669"/>
    <property type="project" value="InterPro"/>
</dbReference>
<organism evidence="8 9">
    <name type="scientific">Wigglesworthia glossinidia endosymbiont of Glossina morsitans morsitans</name>
    <name type="common">Yale colony</name>
    <dbReference type="NCBI Taxonomy" id="1142511"/>
    <lineage>
        <taxon>Bacteria</taxon>
        <taxon>Pseudomonadati</taxon>
        <taxon>Pseudomonadota</taxon>
        <taxon>Gammaproteobacteria</taxon>
        <taxon>Enterobacterales</taxon>
        <taxon>Erwiniaceae</taxon>
        <taxon>Wigglesworthia</taxon>
    </lineage>
</organism>
<sequence>MYKLILKTIFLIYILIGNNFKNFAYSSEYKKLDFFISSQYQIIEFFSFYCTYCYQFDEIYQIDKQIKNNFLKKNKFIKYHVDFLGSMGKELTIAWTIANFFNIEEKISPELFQIVQNVNKNITKKDIWLIFEKFGINKTQYESAKNSFAVKFFLSQQYNIEKKLDLKSVPSIIVNNQFIINNDEIHASSIENYTERYINIIRNLLSNN</sequence>
<dbReference type="HOGENOM" id="CLU_088255_3_0_6"/>
<keyword evidence="8" id="KW-0413">Isomerase</keyword>
<dbReference type="InterPro" id="IPR017937">
    <property type="entry name" value="Thioredoxin_CS"/>
</dbReference>
<evidence type="ECO:0000313" key="8">
    <source>
        <dbReference type="EMBL" id="AFA41342.1"/>
    </source>
</evidence>
<proteinExistence type="inferred from homology"/>
<evidence type="ECO:0000256" key="4">
    <source>
        <dbReference type="ARBA" id="ARBA00023284"/>
    </source>
</evidence>
<dbReference type="PANTHER" id="PTHR35891">
    <property type="entry name" value="THIOL:DISULFIDE INTERCHANGE PROTEIN DSBA"/>
    <property type="match status" value="1"/>
</dbReference>
<accession>H6Q559</accession>
<dbReference type="PROSITE" id="PS00194">
    <property type="entry name" value="THIOREDOXIN_1"/>
    <property type="match status" value="1"/>
</dbReference>
<evidence type="ECO:0000256" key="2">
    <source>
        <dbReference type="ARBA" id="ARBA00022729"/>
    </source>
</evidence>
<keyword evidence="9" id="KW-1185">Reference proteome</keyword>
<keyword evidence="2" id="KW-0732">Signal</keyword>
<comment type="similarity">
    <text evidence="1">Belongs to the thioredoxin family. DsbA subfamily.</text>
</comment>
<evidence type="ECO:0000313" key="9">
    <source>
        <dbReference type="Proteomes" id="UP000009061"/>
    </source>
</evidence>
<evidence type="ECO:0000256" key="5">
    <source>
        <dbReference type="PIRNR" id="PIRNR001488"/>
    </source>
</evidence>
<feature type="domain" description="DSBA-like thioredoxin" evidence="7">
    <location>
        <begin position="41"/>
        <end position="187"/>
    </location>
</feature>
<gene>
    <name evidence="8" type="primary">dsbA</name>
    <name evidence="8" type="synonym">iarA</name>
    <name evidence="8" type="synonym">ppfA</name>
    <name evidence="8" type="ORF">WIGMOR_0522</name>
</gene>
<dbReference type="RefSeq" id="WP_014354281.1">
    <property type="nucleotide sequence ID" value="NC_016893.1"/>
</dbReference>
<dbReference type="InterPro" id="IPR023205">
    <property type="entry name" value="DsbA/DsbL"/>
</dbReference>
<dbReference type="OrthoDB" id="9784896at2"/>
<keyword evidence="3 5" id="KW-1015">Disulfide bond</keyword>
<dbReference type="STRING" id="1142511.WIGMOR_0522"/>
<dbReference type="EMBL" id="CP003315">
    <property type="protein sequence ID" value="AFA41342.1"/>
    <property type="molecule type" value="Genomic_DNA"/>
</dbReference>
<dbReference type="GO" id="GO:0042597">
    <property type="term" value="C:periplasmic space"/>
    <property type="evidence" value="ECO:0007669"/>
    <property type="project" value="UniProtKB-SubCell"/>
</dbReference>
<evidence type="ECO:0000259" key="7">
    <source>
        <dbReference type="Pfam" id="PF01323"/>
    </source>
</evidence>
<dbReference type="PANTHER" id="PTHR35891:SF2">
    <property type="entry name" value="THIOL:DISULFIDE INTERCHANGE PROTEIN DSBA"/>
    <property type="match status" value="1"/>
</dbReference>
<dbReference type="PIRSF" id="PIRSF001488">
    <property type="entry name" value="Tdi_protein"/>
    <property type="match status" value="1"/>
</dbReference>
<dbReference type="SUPFAM" id="SSF52833">
    <property type="entry name" value="Thioredoxin-like"/>
    <property type="match status" value="1"/>
</dbReference>
<dbReference type="InterPro" id="IPR001853">
    <property type="entry name" value="DSBA-like_thioredoxin_dom"/>
</dbReference>
<dbReference type="KEGG" id="wgl:WIGMOR_0522"/>
<protein>
    <recommendedName>
        <fullName evidence="5">Thiol:disulfide interchange protein</fullName>
    </recommendedName>
</protein>
<dbReference type="AlphaFoldDB" id="H6Q559"/>
<dbReference type="Proteomes" id="UP000009061">
    <property type="component" value="Chromosome"/>
</dbReference>
<dbReference type="Gene3D" id="3.40.30.10">
    <property type="entry name" value="Glutaredoxin"/>
    <property type="match status" value="1"/>
</dbReference>
<reference evidence="8 9" key="1">
    <citation type="journal article" date="2012" name="MBio">
        <title>Insight into the transmission biology and species-specific functional capabilities of tsetse (Diptera: glossinidae) obligate symbiont wigglesworthia.</title>
        <authorList>
            <person name="Rio R.V."/>
            <person name="Symula R.E."/>
            <person name="Wang J."/>
            <person name="Lohs C."/>
            <person name="Wu Y.N."/>
            <person name="Snyder A.K."/>
            <person name="Bjornson R.D."/>
            <person name="Oshima K."/>
            <person name="Biehl B.S."/>
            <person name="Perna N.T."/>
            <person name="Hattori M."/>
            <person name="Aksoy S."/>
        </authorList>
    </citation>
    <scope>NUCLEOTIDE SEQUENCE [LARGE SCALE GENOMIC DNA]</scope>
    <source>
        <strain evidence="8">WGM</strain>
    </source>
</reference>
<dbReference type="Pfam" id="PF01323">
    <property type="entry name" value="DSBA"/>
    <property type="match status" value="1"/>
</dbReference>
<name>H6Q559_WIGGL</name>
<dbReference type="eggNOG" id="COG1651">
    <property type="taxonomic scope" value="Bacteria"/>
</dbReference>
<feature type="disulfide bond" description="Redox-active" evidence="6">
    <location>
        <begin position="50"/>
        <end position="53"/>
    </location>
</feature>
<dbReference type="GO" id="GO:0016853">
    <property type="term" value="F:isomerase activity"/>
    <property type="evidence" value="ECO:0007669"/>
    <property type="project" value="UniProtKB-KW"/>
</dbReference>